<accession>A0A5Q2F557</accession>
<dbReference type="InterPro" id="IPR018392">
    <property type="entry name" value="LysM"/>
</dbReference>
<dbReference type="Pfam" id="PF21821">
    <property type="entry name" value="Dit_like"/>
    <property type="match status" value="1"/>
</dbReference>
<reference evidence="3 4" key="1">
    <citation type="submission" date="2019-10" db="EMBL/GenBank/DDBJ databases">
        <authorList>
            <person name="Kazantseva O."/>
            <person name="Piligrimova E."/>
            <person name="Shadrin A."/>
            <person name="Zagorodny V."/>
        </authorList>
    </citation>
    <scope>NUCLEOTIDE SEQUENCE [LARGE SCALE GENOMIC DNA]</scope>
</reference>
<dbReference type="InterPro" id="IPR036779">
    <property type="entry name" value="LysM_dom_sf"/>
</dbReference>
<dbReference type="CDD" id="cd00118">
    <property type="entry name" value="LysM"/>
    <property type="match status" value="1"/>
</dbReference>
<dbReference type="SMART" id="SM00257">
    <property type="entry name" value="LysM"/>
    <property type="match status" value="1"/>
</dbReference>
<dbReference type="Proteomes" id="UP000343370">
    <property type="component" value="Segment"/>
</dbReference>
<dbReference type="PANTHER" id="PTHR34700:SF8">
    <property type="entry name" value="POTASSIUM BINDING PROTEIN KBP"/>
    <property type="match status" value="1"/>
</dbReference>
<evidence type="ECO:0000313" key="4">
    <source>
        <dbReference type="Proteomes" id="UP000343370"/>
    </source>
</evidence>
<proteinExistence type="predicted"/>
<dbReference type="Gene3D" id="3.10.350.10">
    <property type="entry name" value="LysM domain"/>
    <property type="match status" value="1"/>
</dbReference>
<gene>
    <name evidence="3" type="ORF">Sam112_gp17</name>
</gene>
<organism evidence="3 4">
    <name type="scientific">Bacillus phage vB_BcM_Sam112</name>
    <dbReference type="NCBI Taxonomy" id="2663324"/>
    <lineage>
        <taxon>Viruses</taxon>
        <taxon>Duplodnaviria</taxon>
        <taxon>Heunggongvirae</taxon>
        <taxon>Uroviricota</taxon>
        <taxon>Caudoviricetes</taxon>
        <taxon>Trautnerviridae</taxon>
        <taxon>Prospektnaukivirus</taxon>
        <taxon>Prospektnaukivirus sam112</taxon>
    </lineage>
</organism>
<dbReference type="Pfam" id="PF01476">
    <property type="entry name" value="LysM"/>
    <property type="match status" value="1"/>
</dbReference>
<dbReference type="PROSITE" id="PS51782">
    <property type="entry name" value="LYSM"/>
    <property type="match status" value="1"/>
</dbReference>
<dbReference type="PANTHER" id="PTHR34700">
    <property type="entry name" value="POTASSIUM BINDING PROTEIN KBP"/>
    <property type="match status" value="1"/>
</dbReference>
<dbReference type="InterPro" id="IPR052196">
    <property type="entry name" value="Bact_Kbp"/>
</dbReference>
<evidence type="ECO:0000256" key="1">
    <source>
        <dbReference type="SAM" id="MobiDB-lite"/>
    </source>
</evidence>
<feature type="region of interest" description="Disordered" evidence="1">
    <location>
        <begin position="122"/>
        <end position="154"/>
    </location>
</feature>
<name>A0A5Q2F557_9CAUD</name>
<dbReference type="SUPFAM" id="SSF54106">
    <property type="entry name" value="LysM domain"/>
    <property type="match status" value="1"/>
</dbReference>
<evidence type="ECO:0000313" key="3">
    <source>
        <dbReference type="EMBL" id="QGF21721.1"/>
    </source>
</evidence>
<dbReference type="EMBL" id="MN604230">
    <property type="protein sequence ID" value="QGF21721.1"/>
    <property type="molecule type" value="Genomic_DNA"/>
</dbReference>
<dbReference type="InterPro" id="IPR048494">
    <property type="entry name" value="Dit-like_N"/>
</dbReference>
<sequence length="202" mass="22630">MPKLGDIMLNVVYGEDKGVQVKTTDKPTEGGYIAADHVEKQPITIKISGVCTGDDAGTRLNRLEQYAKEGKRLTYIGRFQLNNMVINSIDSTKDTDVAGTAYKFDITLKEIRVVAVASYEYQKPQPETPPSKPAENGGYKPPIQTPAPKRTHTVKKGETLSHYALWYYGSARESFWRKIFDANRPMLKDPHKIYPGQVIVIP</sequence>
<keyword evidence="4" id="KW-1185">Reference proteome</keyword>
<feature type="domain" description="LysM" evidence="2">
    <location>
        <begin position="150"/>
        <end position="201"/>
    </location>
</feature>
<evidence type="ECO:0000259" key="2">
    <source>
        <dbReference type="PROSITE" id="PS51782"/>
    </source>
</evidence>
<protein>
    <submittedName>
        <fullName evidence="3">LysM domain-containing peptidoglycan-binding protein</fullName>
    </submittedName>
</protein>